<protein>
    <submittedName>
        <fullName evidence="1">Uncharacterized protein</fullName>
    </submittedName>
</protein>
<sequence length="141" mass="15673">MAVTLEELFKASPRREIRSSKGKNKKVIRNKTLLENIVKNGDISSRISEDGTLKMKILVKKQDLKQMLETVDVVSNNNNNCTSTCTSISISISTSTSRALATIIMTFDQSLNIMQSTTLELTPAHSNITKTTKPKIDFPQN</sequence>
<accession>A0AAW1HM61</accession>
<comment type="caution">
    <text evidence="1">The sequence shown here is derived from an EMBL/GenBank/DDBJ whole genome shotgun (WGS) entry which is preliminary data.</text>
</comment>
<dbReference type="Proteomes" id="UP001443914">
    <property type="component" value="Unassembled WGS sequence"/>
</dbReference>
<evidence type="ECO:0000313" key="2">
    <source>
        <dbReference type="Proteomes" id="UP001443914"/>
    </source>
</evidence>
<dbReference type="EMBL" id="JBDFQZ010000011">
    <property type="protein sequence ID" value="KAK9677510.1"/>
    <property type="molecule type" value="Genomic_DNA"/>
</dbReference>
<proteinExistence type="predicted"/>
<reference evidence="1" key="1">
    <citation type="submission" date="2024-03" db="EMBL/GenBank/DDBJ databases">
        <title>WGS assembly of Saponaria officinalis var. Norfolk2.</title>
        <authorList>
            <person name="Jenkins J."/>
            <person name="Shu S."/>
            <person name="Grimwood J."/>
            <person name="Barry K."/>
            <person name="Goodstein D."/>
            <person name="Schmutz J."/>
            <person name="Leebens-Mack J."/>
            <person name="Osbourn A."/>
        </authorList>
    </citation>
    <scope>NUCLEOTIDE SEQUENCE [LARGE SCALE GENOMIC DNA]</scope>
    <source>
        <strain evidence="1">JIC</strain>
    </source>
</reference>
<keyword evidence="2" id="KW-1185">Reference proteome</keyword>
<evidence type="ECO:0000313" key="1">
    <source>
        <dbReference type="EMBL" id="KAK9677510.1"/>
    </source>
</evidence>
<dbReference type="AlphaFoldDB" id="A0AAW1HM61"/>
<name>A0AAW1HM61_SAPOF</name>
<organism evidence="1 2">
    <name type="scientific">Saponaria officinalis</name>
    <name type="common">Common soapwort</name>
    <name type="synonym">Lychnis saponaria</name>
    <dbReference type="NCBI Taxonomy" id="3572"/>
    <lineage>
        <taxon>Eukaryota</taxon>
        <taxon>Viridiplantae</taxon>
        <taxon>Streptophyta</taxon>
        <taxon>Embryophyta</taxon>
        <taxon>Tracheophyta</taxon>
        <taxon>Spermatophyta</taxon>
        <taxon>Magnoliopsida</taxon>
        <taxon>eudicotyledons</taxon>
        <taxon>Gunneridae</taxon>
        <taxon>Pentapetalae</taxon>
        <taxon>Caryophyllales</taxon>
        <taxon>Caryophyllaceae</taxon>
        <taxon>Caryophylleae</taxon>
        <taxon>Saponaria</taxon>
    </lineage>
</organism>
<gene>
    <name evidence="1" type="ORF">RND81_11G148200</name>
</gene>